<reference evidence="1 2" key="1">
    <citation type="journal article" date="2010" name="Virol. J.">
        <title>Genomes of the T4-related bacteriophages as windows on microbial genome evolution.</title>
        <authorList>
            <person name="Petrov V.M."/>
            <person name="Ratnayaka S."/>
            <person name="Nolan J.M."/>
            <person name="Miller E.S."/>
            <person name="Karam J.D."/>
        </authorList>
    </citation>
    <scope>NUCLEOTIDE SEQUENCE [LARGE SCALE GENOMIC DNA]</scope>
</reference>
<dbReference type="OrthoDB" id="26580at10239"/>
<proteinExistence type="predicted"/>
<keyword evidence="2" id="KW-1185">Reference proteome</keyword>
<dbReference type="RefSeq" id="YP_009011435.1">
    <property type="nucleotide sequence ID" value="NC_023688.1"/>
</dbReference>
<dbReference type="GeneID" id="18559930"/>
<dbReference type="Proteomes" id="UP000008726">
    <property type="component" value="Segment"/>
</dbReference>
<protein>
    <submittedName>
        <fullName evidence="1">Uncharacterized protein</fullName>
    </submittedName>
</protein>
<dbReference type="KEGG" id="vg:18559930"/>
<dbReference type="EMBL" id="GU396103">
    <property type="protein sequence ID" value="ADQ52725.1"/>
    <property type="molecule type" value="Genomic_DNA"/>
</dbReference>
<gene>
    <name evidence="1" type="ORF">PX29p006</name>
</gene>
<sequence>MEERIFTEFEQKQIDTLDRTVYNLIESSREVINRAIMNLRVPSDIDIAARVEGIIASYKRAHAFIKG</sequence>
<name>E5DPT9_9CAUD</name>
<accession>E5DPT9</accession>
<evidence type="ECO:0000313" key="1">
    <source>
        <dbReference type="EMBL" id="ADQ52725.1"/>
    </source>
</evidence>
<evidence type="ECO:0000313" key="2">
    <source>
        <dbReference type="Proteomes" id="UP000008726"/>
    </source>
</evidence>
<organism evidence="1 2">
    <name type="scientific">Aeromonas phage PX29</name>
    <dbReference type="NCBI Taxonomy" id="926067"/>
    <lineage>
        <taxon>Viruses</taxon>
        <taxon>Duplodnaviria</taxon>
        <taxon>Heunggongvirae</taxon>
        <taxon>Uroviricota</taxon>
        <taxon>Caudoviricetes</taxon>
        <taxon>Pantevenvirales</taxon>
        <taxon>Straboviridae</taxon>
        <taxon>Angelvirus</taxon>
        <taxon>Angelvirus px29</taxon>
    </lineage>
</organism>